<gene>
    <name evidence="10" type="ORF">VNO77_25525</name>
</gene>
<reference evidence="10 11" key="1">
    <citation type="submission" date="2024-01" db="EMBL/GenBank/DDBJ databases">
        <title>The genomes of 5 underutilized Papilionoideae crops provide insights into root nodulation and disease resistanc.</title>
        <authorList>
            <person name="Jiang F."/>
        </authorList>
    </citation>
    <scope>NUCLEOTIDE SEQUENCE [LARGE SCALE GENOMIC DNA]</scope>
    <source>
        <strain evidence="10">LVBAO_FW01</strain>
        <tissue evidence="10">Leaves</tissue>
    </source>
</reference>
<protein>
    <recommendedName>
        <fullName evidence="9">FAD-binding PCMH-type domain-containing protein</fullName>
    </recommendedName>
</protein>
<dbReference type="FunFam" id="3.30.43.10:FF:000004">
    <property type="entry name" value="Berberine bridge enzyme-like 15"/>
    <property type="match status" value="1"/>
</dbReference>
<evidence type="ECO:0000313" key="11">
    <source>
        <dbReference type="Proteomes" id="UP001367508"/>
    </source>
</evidence>
<comment type="similarity">
    <text evidence="2">Belongs to the oxygen-dependent FAD-linked oxidoreductase family.</text>
</comment>
<comment type="caution">
    <text evidence="10">The sequence shown here is derived from an EMBL/GenBank/DDBJ whole genome shotgun (WGS) entry which is preliminary data.</text>
</comment>
<dbReference type="GO" id="GO:1901696">
    <property type="term" value="P:cannabinoid biosynthetic process"/>
    <property type="evidence" value="ECO:0007669"/>
    <property type="project" value="UniProtKB-ARBA"/>
</dbReference>
<keyword evidence="6" id="KW-1015">Disulfide bond</keyword>
<keyword evidence="5" id="KW-0274">FAD</keyword>
<evidence type="ECO:0000256" key="8">
    <source>
        <dbReference type="SAM" id="SignalP"/>
    </source>
</evidence>
<dbReference type="InterPro" id="IPR016166">
    <property type="entry name" value="FAD-bd_PCMH"/>
</dbReference>
<dbReference type="EMBL" id="JAYMYQ010000005">
    <property type="protein sequence ID" value="KAK7331303.1"/>
    <property type="molecule type" value="Genomic_DNA"/>
</dbReference>
<dbReference type="SUPFAM" id="SSF56176">
    <property type="entry name" value="FAD-binding/transporter-associated domain-like"/>
    <property type="match status" value="1"/>
</dbReference>
<keyword evidence="7" id="KW-0325">Glycoprotein</keyword>
<evidence type="ECO:0000256" key="7">
    <source>
        <dbReference type="ARBA" id="ARBA00023180"/>
    </source>
</evidence>
<sequence>MAHKYIKLALLLITIFISIFSETSTSVELERGFLECFSSGLENSNSTAAVIFTKNSSSYASLLQSSIRNLRFMNNSVPKPYLIVTPRGLVHIQTAITCSLKQGLQVRVRSGGHDYEGLSYVSDVPFLIIDLMNLRSISIDINDESAWVQAGATLGELYYAIANVSKVHGFPAGSCPTVGIGGHLSGGGFGTIFRKYGLAADNVIDAEMVDVHGNLLNRTLMGEDLFWAIRGGGGSSFGVITAFKVKLVPVPPTVTIFNVPKTLDQGVGTLFQKWQTIADKLPGELFLHSVMEVANSSYNGGKTVIVSFTGLYLGTAENLLPLMQNNFEELGLQLNNFTEMSRIQSVLYFAGYSINESSDILLQRNQTFRSFKAKSDYVTEPIPIAGLEGLWNILVEENTPVLILTPYGGRMSEISGSETPFPHRNGSIYAIQYLVYWDSNEETPKHIDWMRRLYAYMEPYVSKGPRGAYLNYRDLDLGMNRGNTNYTYEEAKSWGLKYFKFNFERLARVKGEVDPGNFFWHEQSIPPLFD</sequence>
<keyword evidence="3" id="KW-0285">Flavoprotein</keyword>
<keyword evidence="4 8" id="KW-0732">Signal</keyword>
<dbReference type="Gene3D" id="3.30.465.10">
    <property type="match status" value="1"/>
</dbReference>
<dbReference type="Pfam" id="PF08031">
    <property type="entry name" value="BBE"/>
    <property type="match status" value="1"/>
</dbReference>
<evidence type="ECO:0000256" key="1">
    <source>
        <dbReference type="ARBA" id="ARBA00001974"/>
    </source>
</evidence>
<dbReference type="Gene3D" id="3.40.462.20">
    <property type="match status" value="1"/>
</dbReference>
<dbReference type="AlphaFoldDB" id="A0AAN9LBQ1"/>
<dbReference type="GO" id="GO:0071949">
    <property type="term" value="F:FAD binding"/>
    <property type="evidence" value="ECO:0007669"/>
    <property type="project" value="InterPro"/>
</dbReference>
<dbReference type="InterPro" id="IPR016169">
    <property type="entry name" value="FAD-bd_PCMH_sub2"/>
</dbReference>
<feature type="domain" description="FAD-binding PCMH-type" evidence="9">
    <location>
        <begin position="76"/>
        <end position="250"/>
    </location>
</feature>
<dbReference type="PANTHER" id="PTHR32448">
    <property type="entry name" value="OS08G0158400 PROTEIN"/>
    <property type="match status" value="1"/>
</dbReference>
<dbReference type="InterPro" id="IPR012951">
    <property type="entry name" value="BBE"/>
</dbReference>
<dbReference type="Proteomes" id="UP001367508">
    <property type="component" value="Unassembled WGS sequence"/>
</dbReference>
<evidence type="ECO:0000256" key="6">
    <source>
        <dbReference type="ARBA" id="ARBA00023157"/>
    </source>
</evidence>
<evidence type="ECO:0000313" key="10">
    <source>
        <dbReference type="EMBL" id="KAK7331303.1"/>
    </source>
</evidence>
<comment type="cofactor">
    <cofactor evidence="1">
        <name>FAD</name>
        <dbReference type="ChEBI" id="CHEBI:57692"/>
    </cofactor>
</comment>
<evidence type="ECO:0000256" key="3">
    <source>
        <dbReference type="ARBA" id="ARBA00022630"/>
    </source>
</evidence>
<accession>A0AAN9LBQ1</accession>
<keyword evidence="11" id="KW-1185">Reference proteome</keyword>
<feature type="chain" id="PRO_5042966275" description="FAD-binding PCMH-type domain-containing protein" evidence="8">
    <location>
        <begin position="26"/>
        <end position="530"/>
    </location>
</feature>
<evidence type="ECO:0000256" key="5">
    <source>
        <dbReference type="ARBA" id="ARBA00022827"/>
    </source>
</evidence>
<dbReference type="PROSITE" id="PS51387">
    <property type="entry name" value="FAD_PCMH"/>
    <property type="match status" value="1"/>
</dbReference>
<proteinExistence type="inferred from homology"/>
<dbReference type="GO" id="GO:0016491">
    <property type="term" value="F:oxidoreductase activity"/>
    <property type="evidence" value="ECO:0007669"/>
    <property type="project" value="InterPro"/>
</dbReference>
<dbReference type="InterPro" id="IPR006094">
    <property type="entry name" value="Oxid_FAD_bind_N"/>
</dbReference>
<dbReference type="Gene3D" id="3.30.43.10">
    <property type="entry name" value="Uridine Diphospho-n-acetylenolpyruvylglucosamine Reductase, domain 2"/>
    <property type="match status" value="1"/>
</dbReference>
<organism evidence="10 11">
    <name type="scientific">Canavalia gladiata</name>
    <name type="common">Sword bean</name>
    <name type="synonym">Dolichos gladiatus</name>
    <dbReference type="NCBI Taxonomy" id="3824"/>
    <lineage>
        <taxon>Eukaryota</taxon>
        <taxon>Viridiplantae</taxon>
        <taxon>Streptophyta</taxon>
        <taxon>Embryophyta</taxon>
        <taxon>Tracheophyta</taxon>
        <taxon>Spermatophyta</taxon>
        <taxon>Magnoliopsida</taxon>
        <taxon>eudicotyledons</taxon>
        <taxon>Gunneridae</taxon>
        <taxon>Pentapetalae</taxon>
        <taxon>rosids</taxon>
        <taxon>fabids</taxon>
        <taxon>Fabales</taxon>
        <taxon>Fabaceae</taxon>
        <taxon>Papilionoideae</taxon>
        <taxon>50 kb inversion clade</taxon>
        <taxon>NPAAA clade</taxon>
        <taxon>indigoferoid/millettioid clade</taxon>
        <taxon>Phaseoleae</taxon>
        <taxon>Canavalia</taxon>
    </lineage>
</organism>
<evidence type="ECO:0000256" key="2">
    <source>
        <dbReference type="ARBA" id="ARBA00005466"/>
    </source>
</evidence>
<feature type="signal peptide" evidence="8">
    <location>
        <begin position="1"/>
        <end position="25"/>
    </location>
</feature>
<dbReference type="Pfam" id="PF01565">
    <property type="entry name" value="FAD_binding_4"/>
    <property type="match status" value="1"/>
</dbReference>
<name>A0AAN9LBQ1_CANGL</name>
<evidence type="ECO:0000259" key="9">
    <source>
        <dbReference type="PROSITE" id="PS51387"/>
    </source>
</evidence>
<dbReference type="InterPro" id="IPR036318">
    <property type="entry name" value="FAD-bd_PCMH-like_sf"/>
</dbReference>
<evidence type="ECO:0000256" key="4">
    <source>
        <dbReference type="ARBA" id="ARBA00022729"/>
    </source>
</evidence>
<dbReference type="InterPro" id="IPR016167">
    <property type="entry name" value="FAD-bd_PCMH_sub1"/>
</dbReference>